<dbReference type="OrthoDB" id="3430040at2"/>
<dbReference type="AlphaFoldDB" id="A0A4R5A972"/>
<name>A0A4R5A972_9ACTN</name>
<dbReference type="EMBL" id="SMKY01000292">
    <property type="protein sequence ID" value="TDD67234.1"/>
    <property type="molecule type" value="Genomic_DNA"/>
</dbReference>
<sequence>MMAAQARLDRGTVAVELTLFTPLLVLVLLLLVAAARLVSAREKVNDAAHQAARSASIVTSPRTAAAVAVSTAHRAITAGGVACQRLEVSTDTTGFHPGGSVTVQLTCTVTLSDLALLAVPGTRAISARFTAPIDRWVGWP</sequence>
<dbReference type="InterPro" id="IPR012495">
    <property type="entry name" value="TadE-like_dom"/>
</dbReference>
<protein>
    <submittedName>
        <fullName evidence="2">Pilus assembly protein</fullName>
    </submittedName>
</protein>
<reference evidence="2 3" key="1">
    <citation type="submission" date="2019-03" db="EMBL/GenBank/DDBJ databases">
        <title>Draft genome sequences of novel Actinobacteria.</title>
        <authorList>
            <person name="Sahin N."/>
            <person name="Ay H."/>
            <person name="Saygin H."/>
        </authorList>
    </citation>
    <scope>NUCLEOTIDE SEQUENCE [LARGE SCALE GENOMIC DNA]</scope>
    <source>
        <strain evidence="2 3">DSM 45941</strain>
    </source>
</reference>
<dbReference type="RefSeq" id="WP_132203578.1">
    <property type="nucleotide sequence ID" value="NZ_SMKY01000292.1"/>
</dbReference>
<comment type="caution">
    <text evidence="2">The sequence shown here is derived from an EMBL/GenBank/DDBJ whole genome shotgun (WGS) entry which is preliminary data.</text>
</comment>
<proteinExistence type="predicted"/>
<dbReference type="Proteomes" id="UP000295578">
    <property type="component" value="Unassembled WGS sequence"/>
</dbReference>
<organism evidence="2 3">
    <name type="scientific">Actinomadura darangshiensis</name>
    <dbReference type="NCBI Taxonomy" id="705336"/>
    <lineage>
        <taxon>Bacteria</taxon>
        <taxon>Bacillati</taxon>
        <taxon>Actinomycetota</taxon>
        <taxon>Actinomycetes</taxon>
        <taxon>Streptosporangiales</taxon>
        <taxon>Thermomonosporaceae</taxon>
        <taxon>Actinomadura</taxon>
    </lineage>
</organism>
<evidence type="ECO:0000259" key="1">
    <source>
        <dbReference type="Pfam" id="PF07811"/>
    </source>
</evidence>
<dbReference type="Pfam" id="PF07811">
    <property type="entry name" value="TadE"/>
    <property type="match status" value="1"/>
</dbReference>
<feature type="domain" description="TadE-like" evidence="1">
    <location>
        <begin position="11"/>
        <end position="53"/>
    </location>
</feature>
<evidence type="ECO:0000313" key="2">
    <source>
        <dbReference type="EMBL" id="TDD67234.1"/>
    </source>
</evidence>
<evidence type="ECO:0000313" key="3">
    <source>
        <dbReference type="Proteomes" id="UP000295578"/>
    </source>
</evidence>
<gene>
    <name evidence="2" type="ORF">E1293_38305</name>
</gene>
<accession>A0A4R5A972</accession>
<keyword evidence="3" id="KW-1185">Reference proteome</keyword>